<feature type="domain" description="ATP-dependent RecD2 DNA helicase SH3" evidence="6">
    <location>
        <begin position="580"/>
        <end position="634"/>
    </location>
</feature>
<dbReference type="GO" id="GO:0043139">
    <property type="term" value="F:5'-3' DNA helicase activity"/>
    <property type="evidence" value="ECO:0007669"/>
    <property type="project" value="UniProtKB-UniRule"/>
</dbReference>
<dbReference type="CDD" id="cd18809">
    <property type="entry name" value="SF1_C_RecD"/>
    <property type="match status" value="1"/>
</dbReference>
<dbReference type="Pfam" id="PF23139">
    <property type="entry name" value="OB_YrrC"/>
    <property type="match status" value="1"/>
</dbReference>
<keyword evidence="1" id="KW-0547">Nucleotide-binding</keyword>
<dbReference type="GO" id="GO:0005524">
    <property type="term" value="F:ATP binding"/>
    <property type="evidence" value="ECO:0007669"/>
    <property type="project" value="UniProtKB-KW"/>
</dbReference>
<evidence type="ECO:0000313" key="8">
    <source>
        <dbReference type="EMBL" id="EFD00750.1"/>
    </source>
</evidence>
<keyword evidence="3" id="KW-0238">DNA-binding</keyword>
<organism evidence="8 9">
    <name type="scientific">Hungatella hathewayi DSM 13479</name>
    <dbReference type="NCBI Taxonomy" id="566550"/>
    <lineage>
        <taxon>Bacteria</taxon>
        <taxon>Bacillati</taxon>
        <taxon>Bacillota</taxon>
        <taxon>Clostridia</taxon>
        <taxon>Lachnospirales</taxon>
        <taxon>Lachnospiraceae</taxon>
        <taxon>Hungatella</taxon>
    </lineage>
</organism>
<evidence type="ECO:0000256" key="1">
    <source>
        <dbReference type="ARBA" id="ARBA00022741"/>
    </source>
</evidence>
<sequence>MEVTKMKYTGTYEKTIFYNPSNKYCIVIVKSSDQTIPENVRSLERNKDHLIRFIAVGYELPRTDAVELELEGEWVLNKKHGYQLQVEQWQEIVPKTKGGVEGYLSSGLIKGIGPKLAADIVARFGVSVIDILEKQPERLLEVRGITENKLEDIKTSYAENRMLRDLMTLLAPYKLTPKTALKIYQHFGPASIEILENDPFALCRIPGFGFRRVDSIRQKSGGDLHDPMRIKGALLCVLDEARGKSGHLYLEKKEHIKAALYLLNEKVLLSNNRIREQQVTDTLQELILNGAVVSMKENIYKPNIFEMEDETARQIALRLLDRTPCPNMDSLLEQVKNRFGLSLSNMQAKGVQQACMYNLSIITGPPGSGKTSAIKAIIEMFRILHPKGIIKLMAPTGRASRRMVESTGFEEASTLHSGMCIVSEEDENYRKKEPDLLEADLVIVDEVSLVDMWLMSQFFKRLKRNTKIVLVGDVDQLPSVGAGNVLYEMIHCGLIPVTVLDEIFRQEKGSTIPHNAKLINQGCTRLHGSDDFIFIPSVNQAKAAETIVERYCQEIAENGIEQVQILSPFREEGAASVAHLNAVIRERVNPFCSTEDEIHTGSKSFRVGDRIMQTKNTEHVSNGDLGFIRYVKDTPEGKRVGMDFGPGRELEYGFEDLSHVELSYATTVHKGMGSEFSIILFPVLEAHKIMLYRNLIYTAVTRAKTKVMLVGQKSALLTAIHRNGNNKRNTLLGHRIRLYYRAFAKSAGIPIPADLEELELKNAG</sequence>
<dbReference type="EC" id="5.6.2.3" evidence="3"/>
<comment type="similarity">
    <text evidence="3">Belongs to the RecD family. RecD2 subfamily.</text>
</comment>
<feature type="domain" description="ATP-dependent RecD2 DNA helicase OB-fold" evidence="7">
    <location>
        <begin position="7"/>
        <end position="94"/>
    </location>
</feature>
<comment type="caution">
    <text evidence="8">The sequence shown here is derived from an EMBL/GenBank/DDBJ whole genome shotgun (WGS) entry which is preliminary data.</text>
</comment>
<accession>D3ABS7</accession>
<dbReference type="Pfam" id="PF14490">
    <property type="entry name" value="HHH_RecD2"/>
    <property type="match status" value="1"/>
</dbReference>
<dbReference type="GO" id="GO:0017116">
    <property type="term" value="F:single-stranded DNA helicase activity"/>
    <property type="evidence" value="ECO:0007669"/>
    <property type="project" value="TreeGrafter"/>
</dbReference>
<name>D3ABS7_9FIRM</name>
<evidence type="ECO:0000256" key="3">
    <source>
        <dbReference type="HAMAP-Rule" id="MF_01488"/>
    </source>
</evidence>
<evidence type="ECO:0000259" key="4">
    <source>
        <dbReference type="Pfam" id="PF13538"/>
    </source>
</evidence>
<evidence type="ECO:0000313" key="9">
    <source>
        <dbReference type="Proteomes" id="UP000004968"/>
    </source>
</evidence>
<keyword evidence="3 8" id="KW-0347">Helicase</keyword>
<dbReference type="Pfam" id="PF13538">
    <property type="entry name" value="UvrD_C_2"/>
    <property type="match status" value="1"/>
</dbReference>
<dbReference type="PANTHER" id="PTHR43788:SF6">
    <property type="entry name" value="DNA HELICASE B"/>
    <property type="match status" value="1"/>
</dbReference>
<dbReference type="InterPro" id="IPR055446">
    <property type="entry name" value="RecD2_N_OB"/>
</dbReference>
<dbReference type="Gene3D" id="1.10.150.20">
    <property type="entry name" value="5' to 3' exonuclease, C-terminal subdomain"/>
    <property type="match status" value="1"/>
</dbReference>
<dbReference type="InterPro" id="IPR027785">
    <property type="entry name" value="UvrD-like_helicase_C"/>
</dbReference>
<dbReference type="SUPFAM" id="SSF47781">
    <property type="entry name" value="RuvA domain 2-like"/>
    <property type="match status" value="1"/>
</dbReference>
<evidence type="ECO:0000256" key="2">
    <source>
        <dbReference type="ARBA" id="ARBA00022840"/>
    </source>
</evidence>
<dbReference type="Proteomes" id="UP000004968">
    <property type="component" value="Unassembled WGS sequence"/>
</dbReference>
<reference evidence="8 9" key="1">
    <citation type="submission" date="2010-01" db="EMBL/GenBank/DDBJ databases">
        <authorList>
            <person name="Weinstock G."/>
            <person name="Sodergren E."/>
            <person name="Clifton S."/>
            <person name="Fulton L."/>
            <person name="Fulton B."/>
            <person name="Courtney L."/>
            <person name="Fronick C."/>
            <person name="Harrison M."/>
            <person name="Strong C."/>
            <person name="Farmer C."/>
            <person name="Delahaunty K."/>
            <person name="Markovic C."/>
            <person name="Hall O."/>
            <person name="Minx P."/>
            <person name="Tomlinson C."/>
            <person name="Mitreva M."/>
            <person name="Nelson J."/>
            <person name="Hou S."/>
            <person name="Wollam A."/>
            <person name="Pepin K.H."/>
            <person name="Johnson M."/>
            <person name="Bhonagiri V."/>
            <person name="Nash W.E."/>
            <person name="Warren W."/>
            <person name="Chinwalla A."/>
            <person name="Mardis E.R."/>
            <person name="Wilson R.K."/>
        </authorList>
    </citation>
    <scope>NUCLEOTIDE SEQUENCE [LARGE SCALE GENOMIC DNA]</scope>
    <source>
        <strain evidence="8 9">DSM 13479</strain>
    </source>
</reference>
<dbReference type="Gene3D" id="1.10.10.2220">
    <property type="match status" value="1"/>
</dbReference>
<dbReference type="GO" id="GO:0016887">
    <property type="term" value="F:ATP hydrolysis activity"/>
    <property type="evidence" value="ECO:0007669"/>
    <property type="project" value="RHEA"/>
</dbReference>
<feature type="domain" description="UvrD-like helicase C-terminal" evidence="4">
    <location>
        <begin position="663"/>
        <end position="710"/>
    </location>
</feature>
<dbReference type="InterPro" id="IPR050534">
    <property type="entry name" value="Coronavir_polyprotein_1ab"/>
</dbReference>
<keyword evidence="2" id="KW-0067">ATP-binding</keyword>
<dbReference type="InterPro" id="IPR041451">
    <property type="entry name" value="RecD2_SH13"/>
</dbReference>
<dbReference type="Gene3D" id="2.30.30.940">
    <property type="match status" value="1"/>
</dbReference>
<keyword evidence="3" id="KW-0378">Hydrolase</keyword>
<evidence type="ECO:0000259" key="5">
    <source>
        <dbReference type="Pfam" id="PF14490"/>
    </source>
</evidence>
<comment type="catalytic activity">
    <reaction evidence="3">
        <text>ATP + H2O = ADP + phosphate + H(+)</text>
        <dbReference type="Rhea" id="RHEA:13065"/>
        <dbReference type="ChEBI" id="CHEBI:15377"/>
        <dbReference type="ChEBI" id="CHEBI:15378"/>
        <dbReference type="ChEBI" id="CHEBI:30616"/>
        <dbReference type="ChEBI" id="CHEBI:43474"/>
        <dbReference type="ChEBI" id="CHEBI:456216"/>
        <dbReference type="EC" id="5.6.2.3"/>
    </reaction>
</comment>
<gene>
    <name evidence="3" type="primary">recD2</name>
    <name evidence="8" type="ORF">CLOSTHATH_01055</name>
</gene>
<dbReference type="HAMAP" id="MF_01488">
    <property type="entry name" value="RecD2"/>
    <property type="match status" value="1"/>
</dbReference>
<evidence type="ECO:0000259" key="6">
    <source>
        <dbReference type="Pfam" id="PF18335"/>
    </source>
</evidence>
<dbReference type="SUPFAM" id="SSF52540">
    <property type="entry name" value="P-loop containing nucleoside triphosphate hydrolases"/>
    <property type="match status" value="2"/>
</dbReference>
<dbReference type="Pfam" id="PF13245">
    <property type="entry name" value="AAA_19"/>
    <property type="match status" value="1"/>
</dbReference>
<dbReference type="InterPro" id="IPR027417">
    <property type="entry name" value="P-loop_NTPase"/>
</dbReference>
<dbReference type="NCBIfam" id="TIGR01448">
    <property type="entry name" value="recD_rel"/>
    <property type="match status" value="1"/>
</dbReference>
<dbReference type="GO" id="GO:0003677">
    <property type="term" value="F:DNA binding"/>
    <property type="evidence" value="ECO:0007669"/>
    <property type="project" value="UniProtKB-UniRule"/>
</dbReference>
<dbReference type="Gene3D" id="3.40.50.300">
    <property type="entry name" value="P-loop containing nucleotide triphosphate hydrolases"/>
    <property type="match status" value="2"/>
</dbReference>
<dbReference type="EMBL" id="ACIO01000073">
    <property type="protein sequence ID" value="EFD00750.1"/>
    <property type="molecule type" value="Genomic_DNA"/>
</dbReference>
<dbReference type="PANTHER" id="PTHR43788">
    <property type="entry name" value="DNA2/NAM7 HELICASE FAMILY MEMBER"/>
    <property type="match status" value="1"/>
</dbReference>
<proteinExistence type="inferred from homology"/>
<evidence type="ECO:0000259" key="7">
    <source>
        <dbReference type="Pfam" id="PF23139"/>
    </source>
</evidence>
<keyword evidence="3" id="KW-0413">Isomerase</keyword>
<dbReference type="InterPro" id="IPR010994">
    <property type="entry name" value="RuvA_2-like"/>
</dbReference>
<protein>
    <recommendedName>
        <fullName evidence="3">ATP-dependent RecD2 DNA helicase</fullName>
        <ecNumber evidence="3">5.6.2.3</ecNumber>
    </recommendedName>
    <alternativeName>
        <fullName evidence="3">DNA 5'-3' helicase subunit RecD2</fullName>
    </alternativeName>
</protein>
<feature type="domain" description="ATP-dependent RecD2 DNA helicase-like helix-hairpin-helix" evidence="5">
    <location>
        <begin position="159"/>
        <end position="249"/>
    </location>
</feature>
<comment type="function">
    <text evidence="3">DNA-dependent ATPase and ATP-dependent 5'-3' DNA helicase. Has no activity on blunt DNA or DNA with 3'-overhangs, requires at least 10 bases of 5'-ssDNA for helicase activity.</text>
</comment>
<dbReference type="GO" id="GO:0006310">
    <property type="term" value="P:DNA recombination"/>
    <property type="evidence" value="ECO:0007669"/>
    <property type="project" value="InterPro"/>
</dbReference>
<dbReference type="Pfam" id="PF18335">
    <property type="entry name" value="SH3_13"/>
    <property type="match status" value="1"/>
</dbReference>
<dbReference type="Pfam" id="PF14520">
    <property type="entry name" value="HHH_5"/>
    <property type="match status" value="1"/>
</dbReference>
<dbReference type="InterPro" id="IPR006345">
    <property type="entry name" value="RecD2"/>
</dbReference>
<dbReference type="CDD" id="cd17933">
    <property type="entry name" value="DEXSc_RecD-like"/>
    <property type="match status" value="1"/>
</dbReference>
<dbReference type="AlphaFoldDB" id="D3ABS7"/>
<dbReference type="HOGENOM" id="CLU_007524_0_3_9"/>
<dbReference type="GO" id="GO:0009338">
    <property type="term" value="C:exodeoxyribonuclease V complex"/>
    <property type="evidence" value="ECO:0007669"/>
    <property type="project" value="TreeGrafter"/>
</dbReference>
<dbReference type="InterPro" id="IPR029493">
    <property type="entry name" value="RecD2-like_HHH"/>
</dbReference>
<comment type="caution">
    <text evidence="3">Lacks conserved residue(s) required for the propagation of feature annotation.</text>
</comment>